<feature type="transmembrane region" description="Helical" evidence="8">
    <location>
        <begin position="324"/>
        <end position="344"/>
    </location>
</feature>
<dbReference type="InterPro" id="IPR001611">
    <property type="entry name" value="Leu-rich_rpt"/>
</dbReference>
<dbReference type="Gene3D" id="3.30.200.20">
    <property type="entry name" value="Phosphorylase Kinase, domain 1"/>
    <property type="match status" value="1"/>
</dbReference>
<evidence type="ECO:0000256" key="6">
    <source>
        <dbReference type="ARBA" id="ARBA00023136"/>
    </source>
</evidence>
<dbReference type="Pfam" id="PF00069">
    <property type="entry name" value="Pkinase"/>
    <property type="match status" value="1"/>
</dbReference>
<evidence type="ECO:0000259" key="9">
    <source>
        <dbReference type="PROSITE" id="PS50011"/>
    </source>
</evidence>
<dbReference type="GO" id="GO:0004672">
    <property type="term" value="F:protein kinase activity"/>
    <property type="evidence" value="ECO:0007669"/>
    <property type="project" value="InterPro"/>
</dbReference>
<name>A0A8B8P917_9MYRT</name>
<organism evidence="10 11">
    <name type="scientific">Rhodamnia argentea</name>
    <dbReference type="NCBI Taxonomy" id="178133"/>
    <lineage>
        <taxon>Eukaryota</taxon>
        <taxon>Viridiplantae</taxon>
        <taxon>Streptophyta</taxon>
        <taxon>Embryophyta</taxon>
        <taxon>Tracheophyta</taxon>
        <taxon>Spermatophyta</taxon>
        <taxon>Magnoliopsida</taxon>
        <taxon>eudicotyledons</taxon>
        <taxon>Gunneridae</taxon>
        <taxon>Pentapetalae</taxon>
        <taxon>rosids</taxon>
        <taxon>malvids</taxon>
        <taxon>Myrtales</taxon>
        <taxon>Myrtaceae</taxon>
        <taxon>Myrtoideae</taxon>
        <taxon>Myrteae</taxon>
        <taxon>Australasian group</taxon>
        <taxon>Rhodamnia</taxon>
    </lineage>
</organism>
<evidence type="ECO:0000256" key="2">
    <source>
        <dbReference type="ARBA" id="ARBA00022614"/>
    </source>
</evidence>
<evidence type="ECO:0000256" key="3">
    <source>
        <dbReference type="ARBA" id="ARBA00022692"/>
    </source>
</evidence>
<dbReference type="RefSeq" id="XP_030530433.2">
    <property type="nucleotide sequence ID" value="XM_030674573.2"/>
</dbReference>
<keyword evidence="6 8" id="KW-0472">Membrane</keyword>
<dbReference type="GO" id="GO:0016020">
    <property type="term" value="C:membrane"/>
    <property type="evidence" value="ECO:0007669"/>
    <property type="project" value="UniProtKB-SubCell"/>
</dbReference>
<dbReference type="InterPro" id="IPR011009">
    <property type="entry name" value="Kinase-like_dom_sf"/>
</dbReference>
<evidence type="ECO:0000256" key="1">
    <source>
        <dbReference type="ARBA" id="ARBA00004370"/>
    </source>
</evidence>
<gene>
    <name evidence="11" type="primary">LOC115740923</name>
</gene>
<feature type="compositionally biased region" description="Low complexity" evidence="7">
    <location>
        <begin position="377"/>
        <end position="388"/>
    </location>
</feature>
<proteinExistence type="predicted"/>
<comment type="subcellular location">
    <subcellularLocation>
        <location evidence="1">Membrane</location>
    </subcellularLocation>
</comment>
<keyword evidence="3 8" id="KW-0812">Transmembrane</keyword>
<dbReference type="SUPFAM" id="SSF52058">
    <property type="entry name" value="L domain-like"/>
    <property type="match status" value="1"/>
</dbReference>
<keyword evidence="2" id="KW-0433">Leucine-rich repeat</keyword>
<feature type="domain" description="Protein kinase" evidence="9">
    <location>
        <begin position="416"/>
        <end position="689"/>
    </location>
</feature>
<keyword evidence="5 8" id="KW-1133">Transmembrane helix</keyword>
<reference evidence="11" key="1">
    <citation type="submission" date="2025-08" db="UniProtKB">
        <authorList>
            <consortium name="RefSeq"/>
        </authorList>
    </citation>
    <scope>IDENTIFICATION</scope>
    <source>
        <tissue evidence="11">Leaf</tissue>
    </source>
</reference>
<dbReference type="Pfam" id="PF08263">
    <property type="entry name" value="LRRNT_2"/>
    <property type="match status" value="1"/>
</dbReference>
<dbReference type="AlphaFoldDB" id="A0A8B8P917"/>
<evidence type="ECO:0000256" key="5">
    <source>
        <dbReference type="ARBA" id="ARBA00022989"/>
    </source>
</evidence>
<sequence length="691" mass="76270">MKVCQLHREPSKPYQHVNLFQCQIKENSPEQQPRQILLQPPRLLLVAEQRLVSNRRRTTTPLPCSAMAAVRHHFLLSSFLLVLLLLAMASLSDCVTEDEALLKLKRSITHNGALDSWVPSTPPCKGWVGVICFNGIITGLHLSDRGLSGKVDVEFLESIHGLRTISLVNNSFSGPIPEFSRLGALKSLLLVGNEFSGEIPRDFFSHMLSLKKVWLSNNNFSGVIPESLAQLPNLKELHLEGNQFSGNIPAINDEKLTSLDMSHNKLEGAIPASLVKFGASSFRDNEGLCGNPLDRICSVPQKPTAAHVVPTPPSPTEHKSMDSWVIFGTVGALLVVGMLFSYVYSNRRRDNDFSVLGKEVVHEAVEVHVSSSKHSRASSSKKGSVSKRGSQKGKDMGDLVLINEDKGPFGLSDLMKAAAEVLGNGGLGSAYKAVMSNGLSVVVKRMREMNRLGKEGFDAEMRRFGRIRHQNILTPLAYHYRKEEKLLVSEYVTKGSLLYILHGDRGICHAELNWPIRLKIIRGIARGLGFLRSEFASYDLPHGNLKSSNVLLDADYEPLLSDYAFHPLINSAQAAQAMFAYKAPESLQNQQVSPKCDVYCLGIVILEILTGKFPSQYLSNGKGGTDVVQWVHSAISKKREDEVIDPEILSSTGSKPQMLQLLHIGASCTESNPEHRINLREAIRNIEEVKG</sequence>
<dbReference type="GO" id="GO:0005524">
    <property type="term" value="F:ATP binding"/>
    <property type="evidence" value="ECO:0007669"/>
    <property type="project" value="InterPro"/>
</dbReference>
<dbReference type="Gene3D" id="3.80.10.10">
    <property type="entry name" value="Ribonuclease Inhibitor"/>
    <property type="match status" value="2"/>
</dbReference>
<feature type="transmembrane region" description="Helical" evidence="8">
    <location>
        <begin position="74"/>
        <end position="91"/>
    </location>
</feature>
<dbReference type="SUPFAM" id="SSF56112">
    <property type="entry name" value="Protein kinase-like (PK-like)"/>
    <property type="match status" value="1"/>
</dbReference>
<dbReference type="InterPro" id="IPR046959">
    <property type="entry name" value="PRK1-6/SRF4-like"/>
</dbReference>
<dbReference type="GeneID" id="115740923"/>
<evidence type="ECO:0000313" key="11">
    <source>
        <dbReference type="RefSeq" id="XP_030530433.2"/>
    </source>
</evidence>
<keyword evidence="4" id="KW-0677">Repeat</keyword>
<dbReference type="KEGG" id="rarg:115740923"/>
<dbReference type="Proteomes" id="UP000827889">
    <property type="component" value="Chromosome 4"/>
</dbReference>
<evidence type="ECO:0000256" key="4">
    <source>
        <dbReference type="ARBA" id="ARBA00022737"/>
    </source>
</evidence>
<keyword evidence="10" id="KW-1185">Reference proteome</keyword>
<dbReference type="Gene3D" id="1.10.510.10">
    <property type="entry name" value="Transferase(Phosphotransferase) domain 1"/>
    <property type="match status" value="1"/>
</dbReference>
<dbReference type="Pfam" id="PF13855">
    <property type="entry name" value="LRR_8"/>
    <property type="match status" value="1"/>
</dbReference>
<feature type="region of interest" description="Disordered" evidence="7">
    <location>
        <begin position="367"/>
        <end position="397"/>
    </location>
</feature>
<evidence type="ECO:0000313" key="10">
    <source>
        <dbReference type="Proteomes" id="UP000827889"/>
    </source>
</evidence>
<dbReference type="InterPro" id="IPR000719">
    <property type="entry name" value="Prot_kinase_dom"/>
</dbReference>
<dbReference type="Pfam" id="PF00560">
    <property type="entry name" value="LRR_1"/>
    <property type="match status" value="1"/>
</dbReference>
<dbReference type="PANTHER" id="PTHR48007:SF29">
    <property type="entry name" value="POLLEN RECEPTOR-LIKE KINASE 3"/>
    <property type="match status" value="1"/>
</dbReference>
<dbReference type="InterPro" id="IPR032675">
    <property type="entry name" value="LRR_dom_sf"/>
</dbReference>
<accession>A0A8B8P917</accession>
<dbReference type="PROSITE" id="PS50011">
    <property type="entry name" value="PROTEIN_KINASE_DOM"/>
    <property type="match status" value="1"/>
</dbReference>
<dbReference type="PANTHER" id="PTHR48007">
    <property type="entry name" value="LEUCINE-RICH REPEAT RECEPTOR-LIKE PROTEIN KINASE PXC1"/>
    <property type="match status" value="1"/>
</dbReference>
<evidence type="ECO:0000256" key="8">
    <source>
        <dbReference type="SAM" id="Phobius"/>
    </source>
</evidence>
<evidence type="ECO:0000256" key="7">
    <source>
        <dbReference type="SAM" id="MobiDB-lite"/>
    </source>
</evidence>
<dbReference type="InterPro" id="IPR013210">
    <property type="entry name" value="LRR_N_plant-typ"/>
</dbReference>
<protein>
    <submittedName>
        <fullName evidence="11">Pollen receptor-like kinase 3</fullName>
    </submittedName>
</protein>